<dbReference type="SMART" id="SM00256">
    <property type="entry name" value="FBOX"/>
    <property type="match status" value="1"/>
</dbReference>
<keyword evidence="3" id="KW-1185">Reference proteome</keyword>
<proteinExistence type="predicted"/>
<feature type="domain" description="F-box" evidence="1">
    <location>
        <begin position="1"/>
        <end position="44"/>
    </location>
</feature>
<dbReference type="RefSeq" id="YP_009448312.1">
    <property type="nucleotide sequence ID" value="NC_036594.1"/>
</dbReference>
<dbReference type="KEGG" id="vg:35381709"/>
<dbReference type="PROSITE" id="PS50181">
    <property type="entry name" value="FBOX"/>
    <property type="match status" value="1"/>
</dbReference>
<gene>
    <name evidence="2" type="ORF">ORPV_106</name>
</gene>
<name>A0A2I2L3C3_9VIRU</name>
<evidence type="ECO:0000313" key="2">
    <source>
        <dbReference type="EMBL" id="SNW62010.1"/>
    </source>
</evidence>
<protein>
    <submittedName>
        <fullName evidence="2">F-box domain-containing protein</fullName>
    </submittedName>
</protein>
<evidence type="ECO:0000313" key="3">
    <source>
        <dbReference type="Proteomes" id="UP000236316"/>
    </source>
</evidence>
<dbReference type="SUPFAM" id="SSF81383">
    <property type="entry name" value="F-box domain"/>
    <property type="match status" value="1"/>
</dbReference>
<organism evidence="2">
    <name type="scientific">Orpheovirus IHUMI-LCC2</name>
    <dbReference type="NCBI Taxonomy" id="2023057"/>
    <lineage>
        <taxon>Viruses</taxon>
        <taxon>Varidnaviria</taxon>
        <taxon>Bamfordvirae</taxon>
        <taxon>Nucleocytoviricota</taxon>
        <taxon>Megaviricetes</taxon>
        <taxon>Pimascovirales</taxon>
        <taxon>Ocovirineae</taxon>
        <taxon>Orpheoviridae</taxon>
        <taxon>Alphaorpheovirus</taxon>
        <taxon>Alphaorpheovirus massiliense</taxon>
    </lineage>
</organism>
<evidence type="ECO:0000259" key="1">
    <source>
        <dbReference type="PROSITE" id="PS50181"/>
    </source>
</evidence>
<dbReference type="Pfam" id="PF00646">
    <property type="entry name" value="F-box"/>
    <property type="match status" value="1"/>
</dbReference>
<dbReference type="EMBL" id="LT906555">
    <property type="protein sequence ID" value="SNW62010.1"/>
    <property type="molecule type" value="Genomic_DNA"/>
</dbReference>
<dbReference type="InterPro" id="IPR036047">
    <property type="entry name" value="F-box-like_dom_sf"/>
</dbReference>
<accession>A0A2I2L3C3</accession>
<dbReference type="Proteomes" id="UP000236316">
    <property type="component" value="Segment"/>
</dbReference>
<dbReference type="GeneID" id="35381709"/>
<reference evidence="2" key="1">
    <citation type="submission" date="2017-08" db="EMBL/GenBank/DDBJ databases">
        <authorList>
            <consortium name="Urmite Genomes"/>
        </authorList>
    </citation>
    <scope>NUCLEOTIDE SEQUENCE [LARGE SCALE GENOMIC DNA]</scope>
    <source>
        <strain evidence="2">IHUMI-LCC2</strain>
    </source>
</reference>
<dbReference type="Gene3D" id="1.20.1280.50">
    <property type="match status" value="1"/>
</dbReference>
<sequence length="233" mass="27977">MEGLPTDINSELFSLLDIDTIMKLSKTNKQWNIISKDRRYWLNYINIVHGDRYVIDIPVVNNYIEWYYNFINKYNPQYNIYIKINVYENITYGDMAKIVYDSAGYDKEILGFDVNNIYYKDNNNYITLYYKFNNDSKISINEFNNRYKDLFGNNIIKLNENMDINVNVDWIVTDKTLALKSLSNHIINRDKVGNDDIYYVDVAISYTFDDNSEFIYEEFFNDMDSYDFNNMRN</sequence>
<dbReference type="InterPro" id="IPR001810">
    <property type="entry name" value="F-box_dom"/>
</dbReference>